<protein>
    <submittedName>
        <fullName evidence="1">Uncharacterized protein</fullName>
    </submittedName>
</protein>
<accession>A0ABQ9YNB8</accession>
<keyword evidence="2" id="KW-1185">Reference proteome</keyword>
<dbReference type="Proteomes" id="UP001234178">
    <property type="component" value="Unassembled WGS sequence"/>
</dbReference>
<name>A0ABQ9YNB8_9CRUS</name>
<gene>
    <name evidence="1" type="ORF">OUZ56_003954</name>
</gene>
<dbReference type="EMBL" id="JAOYFB010000001">
    <property type="protein sequence ID" value="KAK4002104.1"/>
    <property type="molecule type" value="Genomic_DNA"/>
</dbReference>
<evidence type="ECO:0000313" key="2">
    <source>
        <dbReference type="Proteomes" id="UP001234178"/>
    </source>
</evidence>
<sequence length="87" mass="10327">MYMYDRHIRRRVQRCRTQQPSVWFSFYRLHATLLDEMLFATVTSVAGRIFGAYITAFGQRRMTVEHQKPNNFIEEKKINDVTAVGLL</sequence>
<evidence type="ECO:0000313" key="1">
    <source>
        <dbReference type="EMBL" id="KAK4002104.1"/>
    </source>
</evidence>
<comment type="caution">
    <text evidence="1">The sequence shown here is derived from an EMBL/GenBank/DDBJ whole genome shotgun (WGS) entry which is preliminary data.</text>
</comment>
<proteinExistence type="predicted"/>
<reference evidence="1 2" key="1">
    <citation type="journal article" date="2023" name="Nucleic Acids Res.">
        <title>The hologenome of Daphnia magna reveals possible DNA methylation and microbiome-mediated evolution of the host genome.</title>
        <authorList>
            <person name="Chaturvedi A."/>
            <person name="Li X."/>
            <person name="Dhandapani V."/>
            <person name="Marshall H."/>
            <person name="Kissane S."/>
            <person name="Cuenca-Cambronero M."/>
            <person name="Asole G."/>
            <person name="Calvet F."/>
            <person name="Ruiz-Romero M."/>
            <person name="Marangio P."/>
            <person name="Guigo R."/>
            <person name="Rago D."/>
            <person name="Mirbahai L."/>
            <person name="Eastwood N."/>
            <person name="Colbourne J.K."/>
            <person name="Zhou J."/>
            <person name="Mallon E."/>
            <person name="Orsini L."/>
        </authorList>
    </citation>
    <scope>NUCLEOTIDE SEQUENCE [LARGE SCALE GENOMIC DNA]</scope>
    <source>
        <strain evidence="1">LRV0_1</strain>
    </source>
</reference>
<organism evidence="1 2">
    <name type="scientific">Daphnia magna</name>
    <dbReference type="NCBI Taxonomy" id="35525"/>
    <lineage>
        <taxon>Eukaryota</taxon>
        <taxon>Metazoa</taxon>
        <taxon>Ecdysozoa</taxon>
        <taxon>Arthropoda</taxon>
        <taxon>Crustacea</taxon>
        <taxon>Branchiopoda</taxon>
        <taxon>Diplostraca</taxon>
        <taxon>Cladocera</taxon>
        <taxon>Anomopoda</taxon>
        <taxon>Daphniidae</taxon>
        <taxon>Daphnia</taxon>
    </lineage>
</organism>